<evidence type="ECO:0000313" key="2">
    <source>
        <dbReference type="EMBL" id="CAI3973397.1"/>
    </source>
</evidence>
<dbReference type="EMBL" id="CAMXCT010000072">
    <property type="protein sequence ID" value="CAI3973397.1"/>
    <property type="molecule type" value="Genomic_DNA"/>
</dbReference>
<dbReference type="OrthoDB" id="432357at2759"/>
<organism evidence="2">
    <name type="scientific">Cladocopium goreaui</name>
    <dbReference type="NCBI Taxonomy" id="2562237"/>
    <lineage>
        <taxon>Eukaryota</taxon>
        <taxon>Sar</taxon>
        <taxon>Alveolata</taxon>
        <taxon>Dinophyceae</taxon>
        <taxon>Suessiales</taxon>
        <taxon>Symbiodiniaceae</taxon>
        <taxon>Cladocopium</taxon>
    </lineage>
</organism>
<gene>
    <name evidence="2" type="ORF">C1SCF055_LOCUS1905</name>
</gene>
<feature type="chain" id="PRO_5043269441" evidence="1">
    <location>
        <begin position="17"/>
        <end position="817"/>
    </location>
</feature>
<comment type="caution">
    <text evidence="2">The sequence shown here is derived from an EMBL/GenBank/DDBJ whole genome shotgun (WGS) entry which is preliminary data.</text>
</comment>
<feature type="signal peptide" evidence="1">
    <location>
        <begin position="1"/>
        <end position="16"/>
    </location>
</feature>
<reference evidence="3" key="2">
    <citation type="submission" date="2024-04" db="EMBL/GenBank/DDBJ databases">
        <authorList>
            <person name="Chen Y."/>
            <person name="Shah S."/>
            <person name="Dougan E. K."/>
            <person name="Thang M."/>
            <person name="Chan C."/>
        </authorList>
    </citation>
    <scope>NUCLEOTIDE SEQUENCE [LARGE SCALE GENOMIC DNA]</scope>
</reference>
<evidence type="ECO:0000256" key="1">
    <source>
        <dbReference type="SAM" id="SignalP"/>
    </source>
</evidence>
<evidence type="ECO:0000313" key="3">
    <source>
        <dbReference type="EMBL" id="CAL1126772.1"/>
    </source>
</evidence>
<accession>A0A9P1BHA0</accession>
<sequence>MARRLVLLGVLGVVLSYLGGVFLPSPPACSDAPVAQLSVRFQRQLDRQDEAKVTSRGEMLRDRDTFFWSLFTDHFGSNPNTPYMWLALPAFGFFLPSPMWHMKRQDAVLLIARRPPEVDYFSFTSFALWVPRRGLQFSSLGDSVNNLNLKQTEDGVFAHVLTASRSTFKVVQQALIDSGLPASAINLRVIPSDIGALFDDWTHFETVLRLFRFENQSEGDAYLRSHYPVFYIKGQSGGELFPTEAYKERKHPDSKHERDLEAEFDSYNQKMLKEVGEQLELNVEDVQPVKFAPLMIQGLECLKHDTQCLGDCPDAAYYGPYIREDSDVIDMLTLEDDEVHLVGLVNHRYWNVSVYGSLAALRSASSKHSTLSKTRMNIRATPLGVTTFDFEASPFASWAFTRSTELCDQLSTPIGCTVVEERHVASNGFLTYCERIYLNPTTGTGPHWDDLLPARLFQLKRRRKSPTETAVVGGLPEAIPVQVFNQSVPMHFTHIVKTGGESLELHLAPQPAPRLDYSACRKAAVRFQGPAAENVSYGCATAARSVSIALCGLNCECCAKDVRKISGGFHGTLIRSPRAHTLSIFSQCHVAHQNSWQRIVEDLPQYLAEGILRGTERACGSYCTTFESQWEADLRGVISQKHPEELQVIPFLHNMQSHTLTCSTAEHSLGQHFRLKEEPREPSFAEANASLHSFDWIGLTDLFEHSVCLLHYQANGSLPARCDCDSDAFLALPRFTHGVLRRDAGKLPEDLLQKIDNFTAVDAQLFASALRLLLGRLRYVEQVTQRSLLRCVRWRRLWQTTRYIPNLWAGPSQLLPS</sequence>
<proteinExistence type="predicted"/>
<dbReference type="AlphaFoldDB" id="A0A9P1BHA0"/>
<evidence type="ECO:0000313" key="5">
    <source>
        <dbReference type="Proteomes" id="UP001152797"/>
    </source>
</evidence>
<evidence type="ECO:0000313" key="4">
    <source>
        <dbReference type="EMBL" id="CAL4760709.1"/>
    </source>
</evidence>
<keyword evidence="1" id="KW-0732">Signal</keyword>
<name>A0A9P1BHA0_9DINO</name>
<dbReference type="EMBL" id="CAMXCT030000072">
    <property type="protein sequence ID" value="CAL4760709.1"/>
    <property type="molecule type" value="Genomic_DNA"/>
</dbReference>
<dbReference type="EMBL" id="CAMXCT020000072">
    <property type="protein sequence ID" value="CAL1126772.1"/>
    <property type="molecule type" value="Genomic_DNA"/>
</dbReference>
<protein>
    <submittedName>
        <fullName evidence="4">Copia protein</fullName>
    </submittedName>
</protein>
<keyword evidence="5" id="KW-1185">Reference proteome</keyword>
<reference evidence="2" key="1">
    <citation type="submission" date="2022-10" db="EMBL/GenBank/DDBJ databases">
        <authorList>
            <person name="Chen Y."/>
            <person name="Dougan E. K."/>
            <person name="Chan C."/>
            <person name="Rhodes N."/>
            <person name="Thang M."/>
        </authorList>
    </citation>
    <scope>NUCLEOTIDE SEQUENCE</scope>
</reference>
<dbReference type="Proteomes" id="UP001152797">
    <property type="component" value="Unassembled WGS sequence"/>
</dbReference>